<feature type="compositionally biased region" description="Polar residues" evidence="2">
    <location>
        <begin position="331"/>
        <end position="353"/>
    </location>
</feature>
<comment type="caution">
    <text evidence="4">The sequence shown here is derived from an EMBL/GenBank/DDBJ whole genome shotgun (WGS) entry which is preliminary data.</text>
</comment>
<feature type="region of interest" description="Disordered" evidence="2">
    <location>
        <begin position="1088"/>
        <end position="1110"/>
    </location>
</feature>
<dbReference type="InterPro" id="IPR007219">
    <property type="entry name" value="XnlR_reg_dom"/>
</dbReference>
<evidence type="ECO:0000256" key="2">
    <source>
        <dbReference type="SAM" id="MobiDB-lite"/>
    </source>
</evidence>
<keyword evidence="1" id="KW-0539">Nucleus</keyword>
<feature type="region of interest" description="Disordered" evidence="2">
    <location>
        <begin position="807"/>
        <end position="835"/>
    </location>
</feature>
<dbReference type="CDD" id="cd12148">
    <property type="entry name" value="fungal_TF_MHR"/>
    <property type="match status" value="1"/>
</dbReference>
<proteinExistence type="predicted"/>
<evidence type="ECO:0000259" key="3">
    <source>
        <dbReference type="SMART" id="SM00906"/>
    </source>
</evidence>
<gene>
    <name evidence="4" type="ORF">D9758_017789</name>
</gene>
<keyword evidence="5" id="KW-1185">Reference proteome</keyword>
<dbReference type="GO" id="GO:0008270">
    <property type="term" value="F:zinc ion binding"/>
    <property type="evidence" value="ECO:0007669"/>
    <property type="project" value="InterPro"/>
</dbReference>
<sequence>MSYQSPAPASALQSSSSSKPLYPMTTVQRPSTLSTNDSASSRVGRSRRASLTLTKSPQASIPIPPSLINSHHLAPGSIFQSPSIPSIPSEEDEKWLGDTDLWVILEHPNAAPLGSTTLPSGIHSWQYPIPSYIWPPASVPNSSATPQHSQSQQCLVPYPSPLSSTSTTSPSTSTLNRDGPVIHGTSNQSLPENTQAHKKVKLSISDAQNAKNLSDFPKGPTEYPHQDAGNLSTPEHIVQALEGNVAFIDGDPSRQEELELYYYRFSGSTAIHPGINRISLKLHPRTRLNGGHATSPIAAAPVPSHEHDSDSNEDPTTSATATSPHYRAPHSGSSTSSQMSPVPDSSKSPPTTQDYEKMFDDSGLPLPSIYRPLLDTFFRTLGRHFPSISKKRMDERLETGTMSAFLLNCICALAARFHPLSASASSSSSYGSFPPNFNSALSSESPPKACAPFITKAQELIIPLLHLPTYDSITGLLLLAWANYGMNSESMAIRMAIDLGLHEVSEIYESPEHVVRSRMLFWSLFITDRIVAFSTGRPVSISEEIIEIPLPSNEDLTPDPCELPATDPSQIPQVQPNAFVYLVRLLVLCGRIGNVLNGRRGRTRTLIGPYQGFVAVPDGNGHGVTGASVVDGSHSHNTTNVNDVGEGSRGREVNGTGTAGDGAAAMSRGIDILAELQAQLVQYYAELPEAMRWTVDAFRCQEARGHGGVFLTLHLWANAVLALVYHPELLTNPSGTETPMTSGMDRSLKLSLASSRLISECLVFADLFASQSYLASPFVVQPIYVASLAFAYDVKLSMLGMRPDQQPSSIPAYSHRQPKSLLQPQRQQPMSGSEAPRTADLLLTSLARQNLSVFVRALQRMEHYWAGVSYVSNLLEVKTKGLIPGNSGLFEDDNENGKKRKNRLRTFISLPDKGLLRRFTDKNLPHNTAPPTETSLRTEIFKRHRSSASPGSAASTSSPANSTGTPSSSPNTQIQDHLEQNHAGDGTNHGQRLAPNADSQIQGVQMQNNTYSLDDLLSMYSVHDMFVQPVQTPNSYEFQNLLGGEYTFTGSPLGLGPGNANGGMGYDMADVGLDAGAAQLGLGAAGVNGTGAQRRPSDHNGLGGTSSMQI</sequence>
<dbReference type="PANTHER" id="PTHR47783:SF1">
    <property type="entry name" value="ZN(II)2CYS6 TRANSCRIPTION FACTOR (EUROFUNG)"/>
    <property type="match status" value="1"/>
</dbReference>
<feature type="region of interest" description="Disordered" evidence="2">
    <location>
        <begin position="286"/>
        <end position="358"/>
    </location>
</feature>
<dbReference type="GO" id="GO:0006351">
    <property type="term" value="P:DNA-templated transcription"/>
    <property type="evidence" value="ECO:0007669"/>
    <property type="project" value="InterPro"/>
</dbReference>
<dbReference type="OrthoDB" id="2428527at2759"/>
<feature type="compositionally biased region" description="Low complexity" evidence="2">
    <location>
        <begin position="1"/>
        <end position="23"/>
    </location>
</feature>
<evidence type="ECO:0000313" key="4">
    <source>
        <dbReference type="EMBL" id="KAF5327990.1"/>
    </source>
</evidence>
<feature type="region of interest" description="Disordered" evidence="2">
    <location>
        <begin position="918"/>
        <end position="974"/>
    </location>
</feature>
<accession>A0A8H5BRF9</accession>
<feature type="region of interest" description="Disordered" evidence="2">
    <location>
        <begin position="628"/>
        <end position="653"/>
    </location>
</feature>
<dbReference type="GO" id="GO:0003677">
    <property type="term" value="F:DNA binding"/>
    <property type="evidence" value="ECO:0007669"/>
    <property type="project" value="InterPro"/>
</dbReference>
<evidence type="ECO:0000256" key="1">
    <source>
        <dbReference type="ARBA" id="ARBA00023242"/>
    </source>
</evidence>
<dbReference type="PANTHER" id="PTHR47783">
    <property type="entry name" value="ZN(II)2CYS6 TRANSCRIPTION FACTOR (EUROFUNG)-RELATED"/>
    <property type="match status" value="1"/>
</dbReference>
<feature type="compositionally biased region" description="Low complexity" evidence="2">
    <location>
        <begin position="161"/>
        <end position="175"/>
    </location>
</feature>
<feature type="domain" description="Xylanolytic transcriptional activator regulatory" evidence="3">
    <location>
        <begin position="485"/>
        <end position="557"/>
    </location>
</feature>
<feature type="compositionally biased region" description="Low complexity" evidence="2">
    <location>
        <begin position="947"/>
        <end position="972"/>
    </location>
</feature>
<feature type="compositionally biased region" description="Polar residues" evidence="2">
    <location>
        <begin position="184"/>
        <end position="194"/>
    </location>
</feature>
<feature type="compositionally biased region" description="Polar residues" evidence="2">
    <location>
        <begin position="925"/>
        <end position="937"/>
    </location>
</feature>
<feature type="compositionally biased region" description="Polar residues" evidence="2">
    <location>
        <begin position="25"/>
        <end position="37"/>
    </location>
</feature>
<feature type="region of interest" description="Disordered" evidence="2">
    <location>
        <begin position="1"/>
        <end position="64"/>
    </location>
</feature>
<dbReference type="SMART" id="SM00906">
    <property type="entry name" value="Fungal_trans"/>
    <property type="match status" value="1"/>
</dbReference>
<dbReference type="Pfam" id="PF04082">
    <property type="entry name" value="Fungal_trans"/>
    <property type="match status" value="1"/>
</dbReference>
<reference evidence="4 5" key="1">
    <citation type="journal article" date="2020" name="ISME J.">
        <title>Uncovering the hidden diversity of litter-decomposition mechanisms in mushroom-forming fungi.</title>
        <authorList>
            <person name="Floudas D."/>
            <person name="Bentzer J."/>
            <person name="Ahren D."/>
            <person name="Johansson T."/>
            <person name="Persson P."/>
            <person name="Tunlid A."/>
        </authorList>
    </citation>
    <scope>NUCLEOTIDE SEQUENCE [LARGE SCALE GENOMIC DNA]</scope>
    <source>
        <strain evidence="4 5">CBS 291.85</strain>
    </source>
</reference>
<feature type="compositionally biased region" description="Polar residues" evidence="2">
    <location>
        <begin position="820"/>
        <end position="831"/>
    </location>
</feature>
<name>A0A8H5BRF9_9AGAR</name>
<evidence type="ECO:0000313" key="5">
    <source>
        <dbReference type="Proteomes" id="UP000559256"/>
    </source>
</evidence>
<dbReference type="EMBL" id="JAACJM010000377">
    <property type="protein sequence ID" value="KAF5327990.1"/>
    <property type="molecule type" value="Genomic_DNA"/>
</dbReference>
<dbReference type="AlphaFoldDB" id="A0A8H5BRF9"/>
<feature type="region of interest" description="Disordered" evidence="2">
    <location>
        <begin position="140"/>
        <end position="230"/>
    </location>
</feature>
<organism evidence="4 5">
    <name type="scientific">Tetrapyrgos nigripes</name>
    <dbReference type="NCBI Taxonomy" id="182062"/>
    <lineage>
        <taxon>Eukaryota</taxon>
        <taxon>Fungi</taxon>
        <taxon>Dikarya</taxon>
        <taxon>Basidiomycota</taxon>
        <taxon>Agaricomycotina</taxon>
        <taxon>Agaricomycetes</taxon>
        <taxon>Agaricomycetidae</taxon>
        <taxon>Agaricales</taxon>
        <taxon>Marasmiineae</taxon>
        <taxon>Marasmiaceae</taxon>
        <taxon>Tetrapyrgos</taxon>
    </lineage>
</organism>
<protein>
    <recommendedName>
        <fullName evidence="3">Xylanolytic transcriptional activator regulatory domain-containing protein</fullName>
    </recommendedName>
</protein>
<feature type="compositionally biased region" description="Polar residues" evidence="2">
    <location>
        <begin position="314"/>
        <end position="323"/>
    </location>
</feature>
<feature type="compositionally biased region" description="Polar residues" evidence="2">
    <location>
        <begin position="140"/>
        <end position="154"/>
    </location>
</feature>
<dbReference type="Proteomes" id="UP000559256">
    <property type="component" value="Unassembled WGS sequence"/>
</dbReference>